<evidence type="ECO:0000313" key="3">
    <source>
        <dbReference type="Proteomes" id="UP000325787"/>
    </source>
</evidence>
<feature type="compositionally biased region" description="Basic residues" evidence="1">
    <location>
        <begin position="46"/>
        <end position="73"/>
    </location>
</feature>
<protein>
    <submittedName>
        <fullName evidence="2">Uncharacterized protein</fullName>
    </submittedName>
</protein>
<evidence type="ECO:0000313" key="2">
    <source>
        <dbReference type="EMBL" id="QFZ19456.1"/>
    </source>
</evidence>
<organism evidence="2 3">
    <name type="scientific">Saccharothrix syringae</name>
    <name type="common">Nocardiopsis syringae</name>
    <dbReference type="NCBI Taxonomy" id="103733"/>
    <lineage>
        <taxon>Bacteria</taxon>
        <taxon>Bacillati</taxon>
        <taxon>Actinomycetota</taxon>
        <taxon>Actinomycetes</taxon>
        <taxon>Pseudonocardiales</taxon>
        <taxon>Pseudonocardiaceae</taxon>
        <taxon>Saccharothrix</taxon>
    </lineage>
</organism>
<dbReference type="EMBL" id="CP034550">
    <property type="protein sequence ID" value="QFZ19456.1"/>
    <property type="molecule type" value="Genomic_DNA"/>
</dbReference>
<feature type="compositionally biased region" description="Polar residues" evidence="1">
    <location>
        <begin position="1"/>
        <end position="12"/>
    </location>
</feature>
<dbReference type="AlphaFoldDB" id="A0A5Q0GZL0"/>
<feature type="region of interest" description="Disordered" evidence="1">
    <location>
        <begin position="1"/>
        <end position="73"/>
    </location>
</feature>
<feature type="compositionally biased region" description="Low complexity" evidence="1">
    <location>
        <begin position="35"/>
        <end position="45"/>
    </location>
</feature>
<keyword evidence="3" id="KW-1185">Reference proteome</keyword>
<dbReference type="Proteomes" id="UP000325787">
    <property type="component" value="Chromosome"/>
</dbReference>
<proteinExistence type="predicted"/>
<name>A0A5Q0GZL0_SACSY</name>
<sequence>MLSPTAQTQGSTDVRLGAGRARPPPAWSGRPARCTGRGTPPGAGSRRSRRSGRPARPRRRRRRRRRRAGHDSR</sequence>
<dbReference type="KEGG" id="ssyi:EKG83_20220"/>
<reference evidence="3" key="1">
    <citation type="journal article" date="2021" name="Curr. Microbiol.">
        <title>Complete genome of nocamycin-producing strain Saccharothrix syringae NRRL B-16468 reveals the biosynthetic potential for secondary metabolites.</title>
        <authorList>
            <person name="Mo X."/>
            <person name="Yang S."/>
        </authorList>
    </citation>
    <scope>NUCLEOTIDE SEQUENCE [LARGE SCALE GENOMIC DNA]</scope>
    <source>
        <strain evidence="3">ATCC 51364 / DSM 43886 / JCM 6844 / KCTC 9398 / NBRC 14523 / NRRL B-16468 / INA 2240</strain>
    </source>
</reference>
<gene>
    <name evidence="2" type="ORF">EKG83_20220</name>
</gene>
<accession>A0A5Q0GZL0</accession>
<evidence type="ECO:0000256" key="1">
    <source>
        <dbReference type="SAM" id="MobiDB-lite"/>
    </source>
</evidence>